<feature type="non-terminal residue" evidence="2">
    <location>
        <position position="1"/>
    </location>
</feature>
<feature type="compositionally biased region" description="Low complexity" evidence="1">
    <location>
        <begin position="16"/>
        <end position="38"/>
    </location>
</feature>
<proteinExistence type="predicted"/>
<dbReference type="EMBL" id="CADCUY010000533">
    <property type="protein sequence ID" value="CAA9432168.1"/>
    <property type="molecule type" value="Genomic_DNA"/>
</dbReference>
<name>A0A6J4Q9P4_9ACTN</name>
<accession>A0A6J4Q9P4</accession>
<feature type="compositionally biased region" description="Basic residues" evidence="1">
    <location>
        <begin position="269"/>
        <end position="278"/>
    </location>
</feature>
<feature type="region of interest" description="Disordered" evidence="1">
    <location>
        <begin position="208"/>
        <end position="333"/>
    </location>
</feature>
<feature type="non-terminal residue" evidence="2">
    <location>
        <position position="333"/>
    </location>
</feature>
<feature type="compositionally biased region" description="Basic and acidic residues" evidence="1">
    <location>
        <begin position="279"/>
        <end position="289"/>
    </location>
</feature>
<feature type="compositionally biased region" description="Basic residues" evidence="1">
    <location>
        <begin position="80"/>
        <end position="93"/>
    </location>
</feature>
<evidence type="ECO:0000256" key="1">
    <source>
        <dbReference type="SAM" id="MobiDB-lite"/>
    </source>
</evidence>
<dbReference type="AlphaFoldDB" id="A0A6J4Q9P4"/>
<feature type="region of interest" description="Disordered" evidence="1">
    <location>
        <begin position="1"/>
        <end position="156"/>
    </location>
</feature>
<reference evidence="2" key="1">
    <citation type="submission" date="2020-02" db="EMBL/GenBank/DDBJ databases">
        <authorList>
            <person name="Meier V. D."/>
        </authorList>
    </citation>
    <scope>NUCLEOTIDE SEQUENCE</scope>
    <source>
        <strain evidence="2">AVDCRST_MAG35</strain>
    </source>
</reference>
<gene>
    <name evidence="2" type="ORF">AVDCRST_MAG35-2680</name>
</gene>
<organism evidence="2">
    <name type="scientific">uncultured Quadrisphaera sp</name>
    <dbReference type="NCBI Taxonomy" id="904978"/>
    <lineage>
        <taxon>Bacteria</taxon>
        <taxon>Bacillati</taxon>
        <taxon>Actinomycetota</taxon>
        <taxon>Actinomycetes</taxon>
        <taxon>Kineosporiales</taxon>
        <taxon>Kineosporiaceae</taxon>
        <taxon>Quadrisphaera</taxon>
        <taxon>environmental samples</taxon>
    </lineage>
</organism>
<protein>
    <submittedName>
        <fullName evidence="2">Various polyols ABC transporter, permease protein 1</fullName>
    </submittedName>
</protein>
<feature type="compositionally biased region" description="Basic and acidic residues" evidence="1">
    <location>
        <begin position="227"/>
        <end position="241"/>
    </location>
</feature>
<feature type="compositionally biased region" description="Basic and acidic residues" evidence="1">
    <location>
        <begin position="317"/>
        <end position="333"/>
    </location>
</feature>
<sequence>ELHHRSLCPGSRTRAGPHTGAAHPLPAAAGRAGALQAGGPPPSPPAAARADLRHRDDAAPVPRHDRHLVHGLPGPAPRPARLHRLRQLRRRVHQPLDPLGGRHHDPADRHRRRRQPGARHAHRPAARPQVLRPRRGAHDDDRAVPHRARGRRPAVEARAVQPLVRAVQRHAERDLAVLRRRARPAGRLAHPVPAAVDRAVADLAVDPVHDADPAGRPAVQAPRRRRGGADGRRRRVADLPLHHLPAPAPLPRARRAAGRHLHRPELRRGVHHHRRRARHGEPALHDLRHLLPAPGLRPRLRPGRRRRHRHDHHRHVRAADGLEPVRRRGERPM</sequence>
<feature type="compositionally biased region" description="Basic residues" evidence="1">
    <location>
        <begin position="109"/>
        <end position="125"/>
    </location>
</feature>
<feature type="compositionally biased region" description="Basic residues" evidence="1">
    <location>
        <begin position="252"/>
        <end position="262"/>
    </location>
</feature>
<evidence type="ECO:0000313" key="2">
    <source>
        <dbReference type="EMBL" id="CAA9432168.1"/>
    </source>
</evidence>
<feature type="compositionally biased region" description="Basic residues" evidence="1">
    <location>
        <begin position="298"/>
        <end position="316"/>
    </location>
</feature>